<name>A0ABS8GNW6_9FLAO</name>
<accession>A0ABS8GNW6</accession>
<dbReference type="RefSeq" id="WP_228228489.1">
    <property type="nucleotide sequence ID" value="NZ_JAJGMW010000002.1"/>
</dbReference>
<proteinExistence type="predicted"/>
<sequence>MPKRQRQITGTQRNKLLRYQKILDLYHKHKTEDNSVMTVWRKYIYPEWAISRTTLYTILGTPVSKELKEIQAEEDRQLSIF</sequence>
<protein>
    <recommendedName>
        <fullName evidence="3">Transposase</fullName>
    </recommendedName>
</protein>
<keyword evidence="2" id="KW-1185">Reference proteome</keyword>
<evidence type="ECO:0008006" key="3">
    <source>
        <dbReference type="Google" id="ProtNLM"/>
    </source>
</evidence>
<dbReference type="EMBL" id="JAJGMW010000002">
    <property type="protein sequence ID" value="MCC4211368.1"/>
    <property type="molecule type" value="Genomic_DNA"/>
</dbReference>
<comment type="caution">
    <text evidence="1">The sequence shown here is derived from an EMBL/GenBank/DDBJ whole genome shotgun (WGS) entry which is preliminary data.</text>
</comment>
<evidence type="ECO:0000313" key="2">
    <source>
        <dbReference type="Proteomes" id="UP001197770"/>
    </source>
</evidence>
<evidence type="ECO:0000313" key="1">
    <source>
        <dbReference type="EMBL" id="MCC4211368.1"/>
    </source>
</evidence>
<dbReference type="Proteomes" id="UP001197770">
    <property type="component" value="Unassembled WGS sequence"/>
</dbReference>
<reference evidence="1 2" key="1">
    <citation type="submission" date="2021-11" db="EMBL/GenBank/DDBJ databases">
        <title>Seasonal and diel survey of microbial diversity of the Tyrrhenian coast.</title>
        <authorList>
            <person name="Gattoni G."/>
            <person name="Corral P."/>
        </authorList>
    </citation>
    <scope>NUCLEOTIDE SEQUENCE [LARGE SCALE GENOMIC DNA]</scope>
    <source>
        <strain evidence="1 2">Mr9</strain>
    </source>
</reference>
<gene>
    <name evidence="1" type="ORF">LLW17_01440</name>
</gene>
<organism evidence="1 2">
    <name type="scientific">Leeuwenhoekiella parthenopeia</name>
    <dbReference type="NCBI Taxonomy" id="2890320"/>
    <lineage>
        <taxon>Bacteria</taxon>
        <taxon>Pseudomonadati</taxon>
        <taxon>Bacteroidota</taxon>
        <taxon>Flavobacteriia</taxon>
        <taxon>Flavobacteriales</taxon>
        <taxon>Flavobacteriaceae</taxon>
        <taxon>Leeuwenhoekiella</taxon>
    </lineage>
</organism>